<protein>
    <submittedName>
        <fullName evidence="4">FecR family protein</fullName>
    </submittedName>
</protein>
<dbReference type="Gene3D" id="2.60.120.1440">
    <property type="match status" value="1"/>
</dbReference>
<gene>
    <name evidence="4" type="ORF">SAMN04487996_12964</name>
</gene>
<dbReference type="PANTHER" id="PTHR30273">
    <property type="entry name" value="PERIPLASMIC SIGNAL SENSOR AND SIGMA FACTOR ACTIVATOR FECR-RELATED"/>
    <property type="match status" value="1"/>
</dbReference>
<feature type="domain" description="Protein FecR C-terminal" evidence="3">
    <location>
        <begin position="287"/>
        <end position="347"/>
    </location>
</feature>
<dbReference type="Gene3D" id="3.55.50.30">
    <property type="match status" value="1"/>
</dbReference>
<evidence type="ECO:0000259" key="2">
    <source>
        <dbReference type="Pfam" id="PF04773"/>
    </source>
</evidence>
<keyword evidence="1" id="KW-1133">Transmembrane helix</keyword>
<evidence type="ECO:0000259" key="3">
    <source>
        <dbReference type="Pfam" id="PF16344"/>
    </source>
</evidence>
<dbReference type="AlphaFoldDB" id="A0A1G7ZZG4"/>
<organism evidence="4 5">
    <name type="scientific">Dyadobacter soli</name>
    <dbReference type="NCBI Taxonomy" id="659014"/>
    <lineage>
        <taxon>Bacteria</taxon>
        <taxon>Pseudomonadati</taxon>
        <taxon>Bacteroidota</taxon>
        <taxon>Cytophagia</taxon>
        <taxon>Cytophagales</taxon>
        <taxon>Spirosomataceae</taxon>
        <taxon>Dyadobacter</taxon>
    </lineage>
</organism>
<dbReference type="GO" id="GO:0016989">
    <property type="term" value="F:sigma factor antagonist activity"/>
    <property type="evidence" value="ECO:0007669"/>
    <property type="project" value="TreeGrafter"/>
</dbReference>
<dbReference type="InterPro" id="IPR032508">
    <property type="entry name" value="FecR_C"/>
</dbReference>
<dbReference type="InterPro" id="IPR012373">
    <property type="entry name" value="Ferrdict_sens_TM"/>
</dbReference>
<dbReference type="OrthoDB" id="645173at2"/>
<evidence type="ECO:0000313" key="5">
    <source>
        <dbReference type="Proteomes" id="UP000198748"/>
    </source>
</evidence>
<proteinExistence type="predicted"/>
<dbReference type="STRING" id="659014.SAMN04487996_12964"/>
<dbReference type="Pfam" id="PF04773">
    <property type="entry name" value="FecR"/>
    <property type="match status" value="1"/>
</dbReference>
<keyword evidence="1" id="KW-0812">Transmembrane</keyword>
<keyword evidence="5" id="KW-1185">Reference proteome</keyword>
<evidence type="ECO:0000256" key="1">
    <source>
        <dbReference type="SAM" id="Phobius"/>
    </source>
</evidence>
<name>A0A1G7ZZG4_9BACT</name>
<dbReference type="Proteomes" id="UP000198748">
    <property type="component" value="Unassembled WGS sequence"/>
</dbReference>
<dbReference type="Pfam" id="PF16344">
    <property type="entry name" value="FecR_C"/>
    <property type="match status" value="1"/>
</dbReference>
<sequence length="375" mass="41819">MNNYSHFQVKDWLDDLAFQRWVYHGEQDGFWKEFVRNNPGQLANIEQAREILLAVRGELDALPEPEVKLRVSEILNAIPDDKLRALPWWRSNWLKMAAMLLLALGIVTALFREKESLQNLQTFVAGLRDGDKPDELEVYNETHAIQLVNLPDGSSVILKKHARISYPAAFLADRREVTLRGEAFFEVVKNPEQPFFVYAGSMVTKVKGTSFSIKANDDDEDVELVVKTGVVEVSALENEGKSKSGAGKKLILKPNEQVTFNRKSLNMIAKTVQKPVLLNLPAESQNFEFRRTPLAEVFAALEQTYGIDIQFDAKTIAYCTLTAKLGDEPVYEKLDLICAVVNARYEMRVGPAAGDSAPGESAPGTVVAVTSEGCE</sequence>
<keyword evidence="1" id="KW-0472">Membrane</keyword>
<dbReference type="EMBL" id="FNAN01000029">
    <property type="protein sequence ID" value="SDH14099.1"/>
    <property type="molecule type" value="Genomic_DNA"/>
</dbReference>
<dbReference type="PIRSF" id="PIRSF018266">
    <property type="entry name" value="FecR"/>
    <property type="match status" value="1"/>
</dbReference>
<dbReference type="PANTHER" id="PTHR30273:SF2">
    <property type="entry name" value="PROTEIN FECR"/>
    <property type="match status" value="1"/>
</dbReference>
<dbReference type="RefSeq" id="WP_090157429.1">
    <property type="nucleotide sequence ID" value="NZ_FNAN01000029.1"/>
</dbReference>
<reference evidence="5" key="1">
    <citation type="submission" date="2016-10" db="EMBL/GenBank/DDBJ databases">
        <authorList>
            <person name="Varghese N."/>
            <person name="Submissions S."/>
        </authorList>
    </citation>
    <scope>NUCLEOTIDE SEQUENCE [LARGE SCALE GENOMIC DNA]</scope>
    <source>
        <strain evidence="5">DSM 25329</strain>
    </source>
</reference>
<dbReference type="InterPro" id="IPR006860">
    <property type="entry name" value="FecR"/>
</dbReference>
<feature type="domain" description="FecR protein" evidence="2">
    <location>
        <begin position="142"/>
        <end position="232"/>
    </location>
</feature>
<accession>A0A1G7ZZG4</accession>
<evidence type="ECO:0000313" key="4">
    <source>
        <dbReference type="EMBL" id="SDH14099.1"/>
    </source>
</evidence>
<feature type="transmembrane region" description="Helical" evidence="1">
    <location>
        <begin position="93"/>
        <end position="111"/>
    </location>
</feature>